<dbReference type="SUPFAM" id="SSF52540">
    <property type="entry name" value="P-loop containing nucleoside triphosphate hydrolases"/>
    <property type="match status" value="1"/>
</dbReference>
<organism evidence="3 4">
    <name type="scientific">Candidatus Fusobacterium pullicola</name>
    <dbReference type="NCBI Taxonomy" id="2838601"/>
    <lineage>
        <taxon>Bacteria</taxon>
        <taxon>Fusobacteriati</taxon>
        <taxon>Fusobacteriota</taxon>
        <taxon>Fusobacteriia</taxon>
        <taxon>Fusobacteriales</taxon>
        <taxon>Fusobacteriaceae</taxon>
        <taxon>Fusobacterium</taxon>
    </lineage>
</organism>
<sequence length="293" mass="33379">MINTDRKVWIKKLGEGFIDTNKLADNNKTMNILKILATLNELSLNEENPRLSAELIYKLTDEEKYKKARLEGLIPPVVANPKFNIRKKIPVTKRLEDYLKDKFITQEQYDYFIQAVKDKKNILIVGGTDTGKTTFANALLGIMDSLNERLIIVEEVEELQTKAQNVDRITITEGVFSSTEALKSCMRLSPERIIFGEVRGAESYDLLGAFNSGHSGGLSTIHANDGQGGLKKLEMYNQLACQKPMSEFIVLGINILITLKMENYKRYLDEIVELDGYNPTTHMYELKTIYKRK</sequence>
<reference evidence="3" key="2">
    <citation type="submission" date="2021-04" db="EMBL/GenBank/DDBJ databases">
        <authorList>
            <person name="Gilroy R."/>
        </authorList>
    </citation>
    <scope>NUCLEOTIDE SEQUENCE</scope>
    <source>
        <strain evidence="3">A6-441</strain>
    </source>
</reference>
<dbReference type="PANTHER" id="PTHR30486:SF6">
    <property type="entry name" value="TYPE IV PILUS RETRACTATION ATPASE PILT"/>
    <property type="match status" value="1"/>
</dbReference>
<dbReference type="AlphaFoldDB" id="A0A9E2KZ18"/>
<name>A0A9E2KZ18_9FUSO</name>
<dbReference type="InterPro" id="IPR001482">
    <property type="entry name" value="T2SS/T4SS_dom"/>
</dbReference>
<evidence type="ECO:0000259" key="2">
    <source>
        <dbReference type="Pfam" id="PF00437"/>
    </source>
</evidence>
<dbReference type="PANTHER" id="PTHR30486">
    <property type="entry name" value="TWITCHING MOTILITY PROTEIN PILT"/>
    <property type="match status" value="1"/>
</dbReference>
<dbReference type="Proteomes" id="UP000724657">
    <property type="component" value="Unassembled WGS sequence"/>
</dbReference>
<gene>
    <name evidence="3" type="primary">tadA</name>
    <name evidence="3" type="ORF">IAA47_08275</name>
</gene>
<evidence type="ECO:0000256" key="1">
    <source>
        <dbReference type="ARBA" id="ARBA00006611"/>
    </source>
</evidence>
<dbReference type="EMBL" id="JAHLFN010000073">
    <property type="protein sequence ID" value="MBU3842956.1"/>
    <property type="molecule type" value="Genomic_DNA"/>
</dbReference>
<dbReference type="Gene3D" id="3.30.450.90">
    <property type="match status" value="1"/>
</dbReference>
<dbReference type="GO" id="GO:0016887">
    <property type="term" value="F:ATP hydrolysis activity"/>
    <property type="evidence" value="ECO:0007669"/>
    <property type="project" value="InterPro"/>
</dbReference>
<dbReference type="InterPro" id="IPR027417">
    <property type="entry name" value="P-loop_NTPase"/>
</dbReference>
<evidence type="ECO:0000313" key="3">
    <source>
        <dbReference type="EMBL" id="MBU3842956.1"/>
    </source>
</evidence>
<dbReference type="Pfam" id="PF00437">
    <property type="entry name" value="T2SSE"/>
    <property type="match status" value="1"/>
</dbReference>
<comment type="similarity">
    <text evidence="1">Belongs to the GSP E family.</text>
</comment>
<comment type="caution">
    <text evidence="3">The sequence shown here is derived from an EMBL/GenBank/DDBJ whole genome shotgun (WGS) entry which is preliminary data.</text>
</comment>
<dbReference type="InterPro" id="IPR050921">
    <property type="entry name" value="T4SS_GSP_E_ATPase"/>
</dbReference>
<proteinExistence type="inferred from homology"/>
<accession>A0A9E2KZ18</accession>
<dbReference type="Gene3D" id="3.40.50.300">
    <property type="entry name" value="P-loop containing nucleotide triphosphate hydrolases"/>
    <property type="match status" value="1"/>
</dbReference>
<reference evidence="3" key="1">
    <citation type="journal article" date="2021" name="PeerJ">
        <title>Extensive microbial diversity within the chicken gut microbiome revealed by metagenomics and culture.</title>
        <authorList>
            <person name="Gilroy R."/>
            <person name="Ravi A."/>
            <person name="Getino M."/>
            <person name="Pursley I."/>
            <person name="Horton D.L."/>
            <person name="Alikhan N.F."/>
            <person name="Baker D."/>
            <person name="Gharbi K."/>
            <person name="Hall N."/>
            <person name="Watson M."/>
            <person name="Adriaenssens E.M."/>
            <person name="Foster-Nyarko E."/>
            <person name="Jarju S."/>
            <person name="Secka A."/>
            <person name="Antonio M."/>
            <person name="Oren A."/>
            <person name="Chaudhuri R.R."/>
            <person name="La Ragione R."/>
            <person name="Hildebrand F."/>
            <person name="Pallen M.J."/>
        </authorList>
    </citation>
    <scope>NUCLEOTIDE SEQUENCE</scope>
    <source>
        <strain evidence="3">A6-441</strain>
    </source>
</reference>
<protein>
    <submittedName>
        <fullName evidence="3">Flp pilus assembly complex ATPase component TadA</fullName>
    </submittedName>
</protein>
<dbReference type="CDD" id="cd01130">
    <property type="entry name" value="VirB11-like_ATPase"/>
    <property type="match status" value="1"/>
</dbReference>
<feature type="domain" description="Bacterial type II secretion system protein E" evidence="2">
    <location>
        <begin position="76"/>
        <end position="235"/>
    </location>
</feature>
<evidence type="ECO:0000313" key="4">
    <source>
        <dbReference type="Proteomes" id="UP000724657"/>
    </source>
</evidence>